<dbReference type="CDD" id="cd07377">
    <property type="entry name" value="WHTH_GntR"/>
    <property type="match status" value="1"/>
</dbReference>
<evidence type="ECO:0000256" key="6">
    <source>
        <dbReference type="SAM" id="MobiDB-lite"/>
    </source>
</evidence>
<dbReference type="Pfam" id="PF00155">
    <property type="entry name" value="Aminotran_1_2"/>
    <property type="match status" value="1"/>
</dbReference>
<gene>
    <name evidence="8" type="ORF">SAMN05421810_107108</name>
</gene>
<dbReference type="EMBL" id="FOWW01000007">
    <property type="protein sequence ID" value="SFQ42725.1"/>
    <property type="molecule type" value="Genomic_DNA"/>
</dbReference>
<sequence length="486" mass="51057">MSEPLALDELVARLGRWSAGRGPLYVLLATRLRRMIDDGELLPDTALPPDRRLAAALAVGRSTVVAAYDQLCQDGKIVRRQGSGTRVAPAPTRPNPDHASDTANPLFLHLLEPPDGVIQLTCAAPDRLPSAVVAACAAAFGTPRTWDIGYHPAGLPELRRALAARYTGRGLPADPNQILVTSGAQQALSLLVGLLVGPGEGVVVEAPTFPGALEVVREAAAVPRPVPVGPDGLDPAAFREALRRHRPAAAYLIPSHHNPTGAVLSTLERRRIAEAAAELEVPLIDDEVLAELGFSDVDCPPPPPLAAFGPDGFTVGSLSKIVWGGLRLGWVRGPAAQVARLARRKAVHDFGCPVPVQVAAVEVVAALDTVRAERVAELRERHGVLCAELAAALPSWRFRPAAGGQTLWVRLPHGDAVSFAQAALRHGVAVLPGNSLDASGSSGAHLRIPFLAGPEELAEAVRRLAAAWRDYAPAGEPRAALAPLVV</sequence>
<evidence type="ECO:0000256" key="2">
    <source>
        <dbReference type="ARBA" id="ARBA00022898"/>
    </source>
</evidence>
<keyword evidence="5" id="KW-0804">Transcription</keyword>
<dbReference type="PROSITE" id="PS50949">
    <property type="entry name" value="HTH_GNTR"/>
    <property type="match status" value="1"/>
</dbReference>
<evidence type="ECO:0000256" key="5">
    <source>
        <dbReference type="ARBA" id="ARBA00023163"/>
    </source>
</evidence>
<dbReference type="PANTHER" id="PTHR46577:SF1">
    <property type="entry name" value="HTH-TYPE TRANSCRIPTIONAL REGULATORY PROTEIN GABR"/>
    <property type="match status" value="1"/>
</dbReference>
<dbReference type="GO" id="GO:0003677">
    <property type="term" value="F:DNA binding"/>
    <property type="evidence" value="ECO:0007669"/>
    <property type="project" value="UniProtKB-KW"/>
</dbReference>
<dbReference type="InterPro" id="IPR036390">
    <property type="entry name" value="WH_DNA-bd_sf"/>
</dbReference>
<keyword evidence="3" id="KW-0805">Transcription regulation</keyword>
<dbReference type="RefSeq" id="WP_208325981.1">
    <property type="nucleotide sequence ID" value="NZ_FOWW01000007.1"/>
</dbReference>
<organism evidence="8 9">
    <name type="scientific">Amycolatopsis arida</name>
    <dbReference type="NCBI Taxonomy" id="587909"/>
    <lineage>
        <taxon>Bacteria</taxon>
        <taxon>Bacillati</taxon>
        <taxon>Actinomycetota</taxon>
        <taxon>Actinomycetes</taxon>
        <taxon>Pseudonocardiales</taxon>
        <taxon>Pseudonocardiaceae</taxon>
        <taxon>Amycolatopsis</taxon>
    </lineage>
</organism>
<evidence type="ECO:0000259" key="7">
    <source>
        <dbReference type="PROSITE" id="PS50949"/>
    </source>
</evidence>
<evidence type="ECO:0000256" key="3">
    <source>
        <dbReference type="ARBA" id="ARBA00023015"/>
    </source>
</evidence>
<dbReference type="AlphaFoldDB" id="A0A1I5YEQ8"/>
<dbReference type="CDD" id="cd00609">
    <property type="entry name" value="AAT_like"/>
    <property type="match status" value="1"/>
</dbReference>
<keyword evidence="8" id="KW-0032">Aminotransferase</keyword>
<reference evidence="9" key="1">
    <citation type="submission" date="2016-10" db="EMBL/GenBank/DDBJ databases">
        <authorList>
            <person name="Varghese N."/>
            <person name="Submissions S."/>
        </authorList>
    </citation>
    <scope>NUCLEOTIDE SEQUENCE [LARGE SCALE GENOMIC DNA]</scope>
    <source>
        <strain evidence="9">CGMCC 4.5579</strain>
    </source>
</reference>
<dbReference type="Gene3D" id="3.40.640.10">
    <property type="entry name" value="Type I PLP-dependent aspartate aminotransferase-like (Major domain)"/>
    <property type="match status" value="1"/>
</dbReference>
<dbReference type="GO" id="GO:0008483">
    <property type="term" value="F:transaminase activity"/>
    <property type="evidence" value="ECO:0007669"/>
    <property type="project" value="UniProtKB-KW"/>
</dbReference>
<dbReference type="InterPro" id="IPR036388">
    <property type="entry name" value="WH-like_DNA-bd_sf"/>
</dbReference>
<dbReference type="InterPro" id="IPR015421">
    <property type="entry name" value="PyrdxlP-dep_Trfase_major"/>
</dbReference>
<feature type="domain" description="HTH gntR-type" evidence="7">
    <location>
        <begin position="22"/>
        <end position="90"/>
    </location>
</feature>
<dbReference type="SUPFAM" id="SSF46785">
    <property type="entry name" value="Winged helix' DNA-binding domain"/>
    <property type="match status" value="1"/>
</dbReference>
<dbReference type="GO" id="GO:0030170">
    <property type="term" value="F:pyridoxal phosphate binding"/>
    <property type="evidence" value="ECO:0007669"/>
    <property type="project" value="InterPro"/>
</dbReference>
<accession>A0A1I5YEQ8</accession>
<dbReference type="InterPro" id="IPR015424">
    <property type="entry name" value="PyrdxlP-dep_Trfase"/>
</dbReference>
<feature type="region of interest" description="Disordered" evidence="6">
    <location>
        <begin position="82"/>
        <end position="103"/>
    </location>
</feature>
<keyword evidence="9" id="KW-1185">Reference proteome</keyword>
<dbReference type="Proteomes" id="UP000198727">
    <property type="component" value="Unassembled WGS sequence"/>
</dbReference>
<name>A0A1I5YEQ8_9PSEU</name>
<evidence type="ECO:0000256" key="1">
    <source>
        <dbReference type="ARBA" id="ARBA00005384"/>
    </source>
</evidence>
<proteinExistence type="inferred from homology"/>
<dbReference type="InterPro" id="IPR051446">
    <property type="entry name" value="HTH_trans_reg/aminotransferase"/>
</dbReference>
<dbReference type="SUPFAM" id="SSF53383">
    <property type="entry name" value="PLP-dependent transferases"/>
    <property type="match status" value="1"/>
</dbReference>
<dbReference type="Gene3D" id="1.10.10.10">
    <property type="entry name" value="Winged helix-like DNA-binding domain superfamily/Winged helix DNA-binding domain"/>
    <property type="match status" value="1"/>
</dbReference>
<dbReference type="Pfam" id="PF00392">
    <property type="entry name" value="GntR"/>
    <property type="match status" value="1"/>
</dbReference>
<dbReference type="SMART" id="SM00345">
    <property type="entry name" value="HTH_GNTR"/>
    <property type="match status" value="1"/>
</dbReference>
<evidence type="ECO:0000313" key="8">
    <source>
        <dbReference type="EMBL" id="SFQ42725.1"/>
    </source>
</evidence>
<dbReference type="GO" id="GO:0003700">
    <property type="term" value="F:DNA-binding transcription factor activity"/>
    <property type="evidence" value="ECO:0007669"/>
    <property type="project" value="InterPro"/>
</dbReference>
<evidence type="ECO:0000256" key="4">
    <source>
        <dbReference type="ARBA" id="ARBA00023125"/>
    </source>
</evidence>
<keyword evidence="2" id="KW-0663">Pyridoxal phosphate</keyword>
<dbReference type="InterPro" id="IPR000524">
    <property type="entry name" value="Tscrpt_reg_HTH_GntR"/>
</dbReference>
<dbReference type="InterPro" id="IPR004839">
    <property type="entry name" value="Aminotransferase_I/II_large"/>
</dbReference>
<dbReference type="STRING" id="587909.SAMN05421810_107108"/>
<dbReference type="PANTHER" id="PTHR46577">
    <property type="entry name" value="HTH-TYPE TRANSCRIPTIONAL REGULATORY PROTEIN GABR"/>
    <property type="match status" value="1"/>
</dbReference>
<keyword evidence="8" id="KW-0808">Transferase</keyword>
<evidence type="ECO:0000313" key="9">
    <source>
        <dbReference type="Proteomes" id="UP000198727"/>
    </source>
</evidence>
<protein>
    <submittedName>
        <fullName evidence="8">DNA-binding transcriptional regulator, MocR family, contains an aminotransferase domain</fullName>
    </submittedName>
</protein>
<comment type="similarity">
    <text evidence="1">In the C-terminal section; belongs to the class-I pyridoxal-phosphate-dependent aminotransferase family.</text>
</comment>
<keyword evidence="4 8" id="KW-0238">DNA-binding</keyword>